<reference evidence="4" key="1">
    <citation type="submission" date="2019-05" db="EMBL/GenBank/DDBJ databases">
        <title>Annotation for the trematode Paragonimus heterotremus.</title>
        <authorList>
            <person name="Choi Y.-J."/>
        </authorList>
    </citation>
    <scope>NUCLEOTIDE SEQUENCE</scope>
    <source>
        <strain evidence="4">LC</strain>
    </source>
</reference>
<dbReference type="SUPFAM" id="SSF47862">
    <property type="entry name" value="Saposin"/>
    <property type="match status" value="1"/>
</dbReference>
<accession>A0A8J4SQN1</accession>
<dbReference type="Gene3D" id="1.10.225.10">
    <property type="entry name" value="Saposin-like"/>
    <property type="match status" value="1"/>
</dbReference>
<dbReference type="EMBL" id="LUCH01001834">
    <property type="protein sequence ID" value="KAF5402405.1"/>
    <property type="molecule type" value="Genomic_DNA"/>
</dbReference>
<dbReference type="InterPro" id="IPR011001">
    <property type="entry name" value="Saposin-like"/>
</dbReference>
<dbReference type="PROSITE" id="PS50015">
    <property type="entry name" value="SAP_B"/>
    <property type="match status" value="1"/>
</dbReference>
<dbReference type="InterPro" id="IPR008138">
    <property type="entry name" value="SapB_2"/>
</dbReference>
<organism evidence="4 5">
    <name type="scientific">Paragonimus heterotremus</name>
    <dbReference type="NCBI Taxonomy" id="100268"/>
    <lineage>
        <taxon>Eukaryota</taxon>
        <taxon>Metazoa</taxon>
        <taxon>Spiralia</taxon>
        <taxon>Lophotrochozoa</taxon>
        <taxon>Platyhelminthes</taxon>
        <taxon>Trematoda</taxon>
        <taxon>Digenea</taxon>
        <taxon>Plagiorchiida</taxon>
        <taxon>Troglotremata</taxon>
        <taxon>Troglotrematidae</taxon>
        <taxon>Paragonimus</taxon>
    </lineage>
</organism>
<sequence>MKVVILSLCWILVSVAAAPKLDERGGAICSTCQTIVNLLKGELLNPKVHNIFENSIIELCQKIPPKEISQGCVKFVKESLDPLVVRLLTNLEPEALCKAIKLCEQS</sequence>
<dbReference type="Pfam" id="PF03489">
    <property type="entry name" value="SapB_2"/>
    <property type="match status" value="1"/>
</dbReference>
<evidence type="ECO:0000313" key="4">
    <source>
        <dbReference type="EMBL" id="KAF5402405.1"/>
    </source>
</evidence>
<proteinExistence type="predicted"/>
<feature type="signal peptide" evidence="2">
    <location>
        <begin position="1"/>
        <end position="17"/>
    </location>
</feature>
<evidence type="ECO:0000256" key="2">
    <source>
        <dbReference type="SAM" id="SignalP"/>
    </source>
</evidence>
<comment type="caution">
    <text evidence="4">The sequence shown here is derived from an EMBL/GenBank/DDBJ whole genome shotgun (WGS) entry which is preliminary data.</text>
</comment>
<feature type="domain" description="Saposin B-type" evidence="3">
    <location>
        <begin position="25"/>
        <end position="106"/>
    </location>
</feature>
<dbReference type="InterPro" id="IPR008139">
    <property type="entry name" value="SaposinB_dom"/>
</dbReference>
<dbReference type="AlphaFoldDB" id="A0A8J4SQN1"/>
<feature type="chain" id="PRO_5035237969" description="Saposin B-type domain-containing protein" evidence="2">
    <location>
        <begin position="18"/>
        <end position="106"/>
    </location>
</feature>
<dbReference type="Proteomes" id="UP000748531">
    <property type="component" value="Unassembled WGS sequence"/>
</dbReference>
<dbReference type="OrthoDB" id="6255332at2759"/>
<keyword evidence="2" id="KW-0732">Signal</keyword>
<keyword evidence="5" id="KW-1185">Reference proteome</keyword>
<evidence type="ECO:0000256" key="1">
    <source>
        <dbReference type="ARBA" id="ARBA00023157"/>
    </source>
</evidence>
<evidence type="ECO:0000313" key="5">
    <source>
        <dbReference type="Proteomes" id="UP000748531"/>
    </source>
</evidence>
<gene>
    <name evidence="4" type="ORF">PHET_03826</name>
</gene>
<keyword evidence="1" id="KW-1015">Disulfide bond</keyword>
<evidence type="ECO:0000259" key="3">
    <source>
        <dbReference type="PROSITE" id="PS50015"/>
    </source>
</evidence>
<protein>
    <recommendedName>
        <fullName evidence="3">Saposin B-type domain-containing protein</fullName>
    </recommendedName>
</protein>
<dbReference type="SMART" id="SM00741">
    <property type="entry name" value="SapB"/>
    <property type="match status" value="1"/>
</dbReference>
<name>A0A8J4SQN1_9TREM</name>